<dbReference type="EMBL" id="VFRP01000016">
    <property type="protein sequence ID" value="TPE49248.1"/>
    <property type="molecule type" value="Genomic_DNA"/>
</dbReference>
<sequence length="489" mass="51698">MARETQASETRPRVRVRMYRQGLGDCFLVSVLRDDAPPFHMMIDCGVILGTPDATGRLRAVLGSVIEETGGRIDVLAVTHEHYDHVAGFFLARDLFAAPEEAGAAGKLSVGEVWFAWTEDPASDLARTLREERAAGLRALTAMALRLGAAGLGDEPAVGAALSFFGVEAKESGASGLGHTAEAMAFAAGLAPPGRVRYLEPGAVLAPEAAPELRFRVLGPPMDRASLRRTDSTREVYHIAAGALEASVLLAAGEDGAAPGEAFSPFGPGWGLPLASLGELADDRAKFFRELYLDDAEQSWRRIDGAWLASAEGLALALDGATNNTSLVLAIELVEGDGDGEGGGGEVLLFPADAQVGNWLSWDTLAWPGPEGTLTAADLLARTVFYKVGHHGSHNATLRARGLERMPAPDLVSFIPVDEEMARKKRWNAMPLPALLEALRAHCGPGLVRLDEDPPADAPGVTTGGTGVQYGSLYVDWTRALPARRAATS</sequence>
<dbReference type="CDD" id="cd06262">
    <property type="entry name" value="metallo-hydrolase-like_MBL-fold"/>
    <property type="match status" value="1"/>
</dbReference>
<comment type="caution">
    <text evidence="1">The sequence shown here is derived from an EMBL/GenBank/DDBJ whole genome shotgun (WGS) entry which is preliminary data.</text>
</comment>
<keyword evidence="1" id="KW-0378">Hydrolase</keyword>
<dbReference type="Gene3D" id="3.60.15.10">
    <property type="entry name" value="Ribonuclease Z/Hydroxyacylglutathione hydrolase-like"/>
    <property type="match status" value="1"/>
</dbReference>
<protein>
    <submittedName>
        <fullName evidence="1">MBL fold metallo-hydrolase</fullName>
    </submittedName>
</protein>
<dbReference type="RefSeq" id="WP_140455013.1">
    <property type="nucleotide sequence ID" value="NZ_VFRP01000016.1"/>
</dbReference>
<name>A0A501WIS1_9RHOB</name>
<gene>
    <name evidence="1" type="ORF">FJM51_15305</name>
</gene>
<accession>A0A501WIS1</accession>
<dbReference type="Proteomes" id="UP000319255">
    <property type="component" value="Unassembled WGS sequence"/>
</dbReference>
<dbReference type="AlphaFoldDB" id="A0A501WIS1"/>
<dbReference type="OrthoDB" id="7177610at2"/>
<reference evidence="1 2" key="1">
    <citation type="submission" date="2019-06" db="EMBL/GenBank/DDBJ databases">
        <title>A novel bacterium of genus Amaricoccus, isolated from marine sediment.</title>
        <authorList>
            <person name="Huang H."/>
            <person name="Mo K."/>
            <person name="Hu Y."/>
        </authorList>
    </citation>
    <scope>NUCLEOTIDE SEQUENCE [LARGE SCALE GENOMIC DNA]</scope>
    <source>
        <strain evidence="1 2">HB172011</strain>
    </source>
</reference>
<organism evidence="1 2">
    <name type="scientific">Amaricoccus solimangrovi</name>
    <dbReference type="NCBI Taxonomy" id="2589815"/>
    <lineage>
        <taxon>Bacteria</taxon>
        <taxon>Pseudomonadati</taxon>
        <taxon>Pseudomonadota</taxon>
        <taxon>Alphaproteobacteria</taxon>
        <taxon>Rhodobacterales</taxon>
        <taxon>Paracoccaceae</taxon>
        <taxon>Amaricoccus</taxon>
    </lineage>
</organism>
<dbReference type="GO" id="GO:0016787">
    <property type="term" value="F:hydrolase activity"/>
    <property type="evidence" value="ECO:0007669"/>
    <property type="project" value="UniProtKB-KW"/>
</dbReference>
<dbReference type="SUPFAM" id="SSF56281">
    <property type="entry name" value="Metallo-hydrolase/oxidoreductase"/>
    <property type="match status" value="1"/>
</dbReference>
<evidence type="ECO:0000313" key="2">
    <source>
        <dbReference type="Proteomes" id="UP000319255"/>
    </source>
</evidence>
<keyword evidence="2" id="KW-1185">Reference proteome</keyword>
<evidence type="ECO:0000313" key="1">
    <source>
        <dbReference type="EMBL" id="TPE49248.1"/>
    </source>
</evidence>
<proteinExistence type="predicted"/>
<dbReference type="InterPro" id="IPR036866">
    <property type="entry name" value="RibonucZ/Hydroxyglut_hydro"/>
</dbReference>